<feature type="transmembrane region" description="Helical" evidence="2">
    <location>
        <begin position="633"/>
        <end position="653"/>
    </location>
</feature>
<evidence type="ECO:0000313" key="3">
    <source>
        <dbReference type="EMBL" id="AGY48149.1"/>
    </source>
</evidence>
<evidence type="ECO:0000256" key="1">
    <source>
        <dbReference type="SAM" id="Coils"/>
    </source>
</evidence>
<keyword evidence="2" id="KW-1133">Transmembrane helix</keyword>
<evidence type="ECO:0008006" key="5">
    <source>
        <dbReference type="Google" id="ProtNLM"/>
    </source>
</evidence>
<dbReference type="RefSeq" id="YP_009007650.1">
    <property type="nucleotide sequence ID" value="NC_023581.1"/>
</dbReference>
<sequence>MGLFSKKKKTYVNTSITRMVEDKDIPDLGKTAAMEYVLSNQEISVRTERMSISEIYNKEVNNSLSMKMRSARNYAKNKYAYGLPKADLLIKEGVDVKQALIDYLASKTNATIKMQYAIFGPVNNYHFLLEILTSAYGFDIKTNELTVLTQQKGFKCYLQDAQIVYCSNTVKEVIDPDSLVQYGYAATSGYTDFRTEDRKRKHTQWAEEVSADHDYAVIYVSYKDTLGKEQVFTFTENFLDYEYSGKTPSDGLDESNTGDLDPNRVSNPVRDIFESKDYYQACYDYELADGSKGTTLFTYEYGSGVIQVLDRLFHADQKIGEYLPNIYARLDGRKLNDDDLKDTDRFKTSKQIARRLELNYDNWVTELHKQIGSLQYVRQILMTTAIKVNDDNDALTREYLYEYFMAMYNSMPDTFADTDYSTLKKDYLSGAAKVGQTILVKDEVYQQSLTFNSIGYEDILGSIGTVGTTKHDRDKIVVMNNRGFFRGISTVDVHYFRKQLTPNVYREIRVYGLSTTQYVEGGYTTVSAGGDDNLIVPFDISVLDTFNSREKNDLYCKSLIIMLHTVQVVKQKWYQTGIFKVIMFIVAVVVSLFTGGQGMTLYAVLYAVAQAVVISVAVTLVAKFLVNVLHIDVGIVFAVIAVVAIIYGGYIALSDTVGVAGITAQQLLTVANTSFQISSEGMKLQALNVIKAINESADSFKAKMQELKDRIKDLGITDIKSDYFLMANVPSSMDIRMGEFPADYIDRTKAGVDMSMMVQSLPGNYVDMAINIPTFQDFMRESTKEE</sequence>
<keyword evidence="4" id="KW-1185">Reference proteome</keyword>
<accession>U5PW53</accession>
<evidence type="ECO:0000256" key="2">
    <source>
        <dbReference type="SAM" id="Phobius"/>
    </source>
</evidence>
<organism evidence="3 4">
    <name type="scientific">Acinetobacter phage Presley</name>
    <dbReference type="NCBI Taxonomy" id="1406780"/>
    <lineage>
        <taxon>Viruses</taxon>
        <taxon>Duplodnaviria</taxon>
        <taxon>Heunggongvirae</taxon>
        <taxon>Uroviricota</taxon>
        <taxon>Caudoviricetes</taxon>
        <taxon>Schitoviridae</taxon>
        <taxon>Presleyvirus</taxon>
        <taxon>Presleyvirus presley</taxon>
    </lineage>
</organism>
<dbReference type="Proteomes" id="UP000017656">
    <property type="component" value="Segment"/>
</dbReference>
<proteinExistence type="predicted"/>
<keyword evidence="1" id="KW-0175">Coiled coil</keyword>
<reference evidence="3 4" key="1">
    <citation type="journal article" date="2013" name="Genome Announc.">
        <title>Complete Genome of Acinetobacter baumannii N4-Like Podophage Presley.</title>
        <authorList>
            <person name="Farmer N.G."/>
            <person name="Wood T.L."/>
            <person name="Chamakura K.R."/>
            <person name="Kuty Everett G.F."/>
        </authorList>
    </citation>
    <scope>NUCLEOTIDE SEQUENCE [LARGE SCALE GENOMIC DNA]</scope>
</reference>
<dbReference type="KEGG" id="vg:18504220"/>
<evidence type="ECO:0000313" key="4">
    <source>
        <dbReference type="Proteomes" id="UP000017656"/>
    </source>
</evidence>
<dbReference type="EMBL" id="KF669658">
    <property type="protein sequence ID" value="AGY48149.1"/>
    <property type="molecule type" value="Genomic_DNA"/>
</dbReference>
<dbReference type="OrthoDB" id="410at10239"/>
<feature type="transmembrane region" description="Helical" evidence="2">
    <location>
        <begin position="601"/>
        <end position="626"/>
    </location>
</feature>
<gene>
    <name evidence="3" type="ORF">Presley_82</name>
</gene>
<name>U5PW53_9CAUD</name>
<keyword evidence="2" id="KW-0472">Membrane</keyword>
<feature type="coiled-coil region" evidence="1">
    <location>
        <begin position="690"/>
        <end position="717"/>
    </location>
</feature>
<keyword evidence="2" id="KW-0812">Transmembrane</keyword>
<protein>
    <recommendedName>
        <fullName evidence="5">TMhelix containing protein</fullName>
    </recommendedName>
</protein>
<feature type="transmembrane region" description="Helical" evidence="2">
    <location>
        <begin position="577"/>
        <end position="595"/>
    </location>
</feature>
<dbReference type="GeneID" id="18504220"/>